<name>A0A2T3ZA68_TRIA4</name>
<dbReference type="AlphaFoldDB" id="A0A2T3ZA68"/>
<reference evidence="1 2" key="1">
    <citation type="submission" date="2016-07" db="EMBL/GenBank/DDBJ databases">
        <title>Multiple horizontal gene transfer events from other fungi enriched the ability of initially mycotrophic Trichoderma (Ascomycota) to feed on dead plant biomass.</title>
        <authorList>
            <consortium name="DOE Joint Genome Institute"/>
            <person name="Aerts A."/>
            <person name="Atanasova L."/>
            <person name="Chenthamara K."/>
            <person name="Zhang J."/>
            <person name="Grujic M."/>
            <person name="Henrissat B."/>
            <person name="Kuo A."/>
            <person name="Salamov A."/>
            <person name="Lipzen A."/>
            <person name="Labutti K."/>
            <person name="Barry K."/>
            <person name="Miao Y."/>
            <person name="Rahimi M.J."/>
            <person name="Shen Q."/>
            <person name="Grigoriev I.V."/>
            <person name="Kubicek C.P."/>
            <person name="Druzhinina I.S."/>
        </authorList>
    </citation>
    <scope>NUCLEOTIDE SEQUENCE [LARGE SCALE GENOMIC DNA]</scope>
    <source>
        <strain evidence="1 2">CBS 433.97</strain>
    </source>
</reference>
<organism evidence="1 2">
    <name type="scientific">Trichoderma asperellum (strain ATCC 204424 / CBS 433.97 / NBRC 101777)</name>
    <dbReference type="NCBI Taxonomy" id="1042311"/>
    <lineage>
        <taxon>Eukaryota</taxon>
        <taxon>Fungi</taxon>
        <taxon>Dikarya</taxon>
        <taxon>Ascomycota</taxon>
        <taxon>Pezizomycotina</taxon>
        <taxon>Sordariomycetes</taxon>
        <taxon>Hypocreomycetidae</taxon>
        <taxon>Hypocreales</taxon>
        <taxon>Hypocreaceae</taxon>
        <taxon>Trichoderma</taxon>
    </lineage>
</organism>
<dbReference type="OrthoDB" id="10420242at2759"/>
<evidence type="ECO:0000313" key="1">
    <source>
        <dbReference type="EMBL" id="PTB41672.1"/>
    </source>
</evidence>
<keyword evidence="2" id="KW-1185">Reference proteome</keyword>
<sequence>MAGDASMAPRAVDRPGLLHVLASRPANARAQRLFAEPWLLKGARASCPTPPSATPLWILQRRRVSALEAAHRSEAFPERSCLRAD</sequence>
<proteinExistence type="predicted"/>
<dbReference type="Proteomes" id="UP000240493">
    <property type="component" value="Unassembled WGS sequence"/>
</dbReference>
<evidence type="ECO:0000313" key="2">
    <source>
        <dbReference type="Proteomes" id="UP000240493"/>
    </source>
</evidence>
<accession>A0A2T3ZA68</accession>
<protein>
    <submittedName>
        <fullName evidence="1">Uncharacterized protein</fullName>
    </submittedName>
</protein>
<gene>
    <name evidence="1" type="ORF">M441DRAFT_57799</name>
</gene>
<dbReference type="EMBL" id="KZ679261">
    <property type="protein sequence ID" value="PTB41672.1"/>
    <property type="molecule type" value="Genomic_DNA"/>
</dbReference>